<evidence type="ECO:0000313" key="2">
    <source>
        <dbReference type="EMBL" id="SDG20682.1"/>
    </source>
</evidence>
<dbReference type="RefSeq" id="WP_089720761.1">
    <property type="nucleotide sequence ID" value="NZ_FNBJ01000061.1"/>
</dbReference>
<dbReference type="EMBL" id="FNBJ01000061">
    <property type="protein sequence ID" value="SDG20682.1"/>
    <property type="molecule type" value="Genomic_DNA"/>
</dbReference>
<dbReference type="Gene3D" id="3.40.1440.10">
    <property type="entry name" value="GIY-YIG endonuclease"/>
    <property type="match status" value="1"/>
</dbReference>
<reference evidence="4 5" key="1">
    <citation type="submission" date="2016-10" db="EMBL/GenBank/DDBJ databases">
        <authorList>
            <person name="Varghese N."/>
            <person name="Submissions S."/>
        </authorList>
    </citation>
    <scope>NUCLEOTIDE SEQUENCE [LARGE SCALE GENOMIC DNA]</scope>
    <source>
        <strain evidence="2 5">WG2</strain>
        <strain evidence="3 4">WG5</strain>
    </source>
</reference>
<dbReference type="InterPro" id="IPR000305">
    <property type="entry name" value="GIY-YIG_endonuc"/>
</dbReference>
<dbReference type="Pfam" id="PF01541">
    <property type="entry name" value="GIY-YIG"/>
    <property type="match status" value="1"/>
</dbReference>
<evidence type="ECO:0000313" key="3">
    <source>
        <dbReference type="EMBL" id="SET19301.1"/>
    </source>
</evidence>
<dbReference type="SUPFAM" id="SSF82771">
    <property type="entry name" value="GIY-YIG endonuclease"/>
    <property type="match status" value="1"/>
</dbReference>
<keyword evidence="5" id="KW-1185">Reference proteome</keyword>
<protein>
    <submittedName>
        <fullName evidence="3">GIY-YIG catalytic domain-containing protein</fullName>
    </submittedName>
</protein>
<proteinExistence type="predicted"/>
<dbReference type="AlphaFoldDB" id="A0A1I0CIP1"/>
<accession>A0A1I0CIP1</accession>
<name>A0A1I0CIP1_9FIRM</name>
<dbReference type="Proteomes" id="UP000198612">
    <property type="component" value="Unassembled WGS sequence"/>
</dbReference>
<feature type="domain" description="GIY-YIG" evidence="1">
    <location>
        <begin position="2"/>
        <end position="91"/>
    </location>
</feature>
<dbReference type="InterPro" id="IPR035901">
    <property type="entry name" value="GIY-YIG_endonuc_sf"/>
</dbReference>
<evidence type="ECO:0000313" key="4">
    <source>
        <dbReference type="Proteomes" id="UP000198612"/>
    </source>
</evidence>
<dbReference type="PROSITE" id="PS50164">
    <property type="entry name" value="GIY_YIG"/>
    <property type="match status" value="1"/>
</dbReference>
<evidence type="ECO:0000313" key="5">
    <source>
        <dbReference type="Proteomes" id="UP000199519"/>
    </source>
</evidence>
<evidence type="ECO:0000259" key="1">
    <source>
        <dbReference type="PROSITE" id="PS50164"/>
    </source>
</evidence>
<gene>
    <name evidence="2" type="ORF">SAMN04488598_1618</name>
    <name evidence="3" type="ORF">SAMN04515652_13722</name>
</gene>
<dbReference type="EMBL" id="FOHG01000037">
    <property type="protein sequence ID" value="SET19301.1"/>
    <property type="molecule type" value="Genomic_DNA"/>
</dbReference>
<dbReference type="Proteomes" id="UP000199519">
    <property type="component" value="Unassembled WGS sequence"/>
</dbReference>
<organism evidence="3 4">
    <name type="scientific">Halanaerobium congolense</name>
    <dbReference type="NCBI Taxonomy" id="54121"/>
    <lineage>
        <taxon>Bacteria</taxon>
        <taxon>Bacillati</taxon>
        <taxon>Bacillota</taxon>
        <taxon>Clostridia</taxon>
        <taxon>Halanaerobiales</taxon>
        <taxon>Halanaerobiaceae</taxon>
        <taxon>Halanaerobium</taxon>
    </lineage>
</organism>
<sequence>MQKYSVYRIINYKDMGIYYGQTNDFEVRKYQHQRNIKNKEHLNDKFLAAVEKYHWTDFIIEEIEKFNFQIDAKLKEKELIIMSDKNPNHNLYNRAIPTQDPDYLTMRVVDKLAEKFFNYAEKYDLNRSELSRMIIRNYLDREDKKITWSFQDIKPKDKTQISANITSELLKDLEYFSEINKIDKKRIYHTAMEQFFEKNKT</sequence>